<evidence type="ECO:0000313" key="2">
    <source>
        <dbReference type="WBParaSite" id="Csp11.Scaffold629.g9883.t1"/>
    </source>
</evidence>
<name>A0A1I7UJ94_9PELO</name>
<keyword evidence="1" id="KW-1185">Reference proteome</keyword>
<protein>
    <submittedName>
        <fullName evidence="2">Transposase</fullName>
    </submittedName>
</protein>
<sequence>MCHFETSCSETGHIETATLRNQSLRNHDTPKAVHVFNQTPIFWLENLFRKIETRTGFEVTGFRSVAVSKCR</sequence>
<dbReference type="AlphaFoldDB" id="A0A1I7UJ94"/>
<evidence type="ECO:0000313" key="1">
    <source>
        <dbReference type="Proteomes" id="UP000095282"/>
    </source>
</evidence>
<reference evidence="2" key="1">
    <citation type="submission" date="2016-11" db="UniProtKB">
        <authorList>
            <consortium name="WormBaseParasite"/>
        </authorList>
    </citation>
    <scope>IDENTIFICATION</scope>
</reference>
<dbReference type="Proteomes" id="UP000095282">
    <property type="component" value="Unplaced"/>
</dbReference>
<organism evidence="1 2">
    <name type="scientific">Caenorhabditis tropicalis</name>
    <dbReference type="NCBI Taxonomy" id="1561998"/>
    <lineage>
        <taxon>Eukaryota</taxon>
        <taxon>Metazoa</taxon>
        <taxon>Ecdysozoa</taxon>
        <taxon>Nematoda</taxon>
        <taxon>Chromadorea</taxon>
        <taxon>Rhabditida</taxon>
        <taxon>Rhabditina</taxon>
        <taxon>Rhabditomorpha</taxon>
        <taxon>Rhabditoidea</taxon>
        <taxon>Rhabditidae</taxon>
        <taxon>Peloderinae</taxon>
        <taxon>Caenorhabditis</taxon>
    </lineage>
</organism>
<accession>A0A1I7UJ94</accession>
<dbReference type="WBParaSite" id="Csp11.Scaffold629.g9883.t1">
    <property type="protein sequence ID" value="Csp11.Scaffold629.g9883.t1"/>
    <property type="gene ID" value="Csp11.Scaffold629.g9883"/>
</dbReference>
<proteinExistence type="predicted"/>